<name>A0A011TZM6_9HYPH</name>
<organism evidence="1 2">
    <name type="scientific">Aquamicrobium defluvii</name>
    <dbReference type="NCBI Taxonomy" id="69279"/>
    <lineage>
        <taxon>Bacteria</taxon>
        <taxon>Pseudomonadati</taxon>
        <taxon>Pseudomonadota</taxon>
        <taxon>Alphaproteobacteria</taxon>
        <taxon>Hyphomicrobiales</taxon>
        <taxon>Phyllobacteriaceae</taxon>
        <taxon>Aquamicrobium</taxon>
    </lineage>
</organism>
<comment type="caution">
    <text evidence="1">The sequence shown here is derived from an EMBL/GenBank/DDBJ whole genome shotgun (WGS) entry which is preliminary data.</text>
</comment>
<protein>
    <submittedName>
        <fullName evidence="1">Uncharacterized protein</fullName>
    </submittedName>
</protein>
<accession>A0A011TZM6</accession>
<sequence>MIPFAPFEPDRTRYAIDASTAQINAIPVKDGWGPLADLVPVSQALNAPCLGAWSVRKQDGTYRIIAATATDIFEMSAIDYSWPVISGPSAPYAVPVGDRWSATKFGQLLILCNLGGPAQYLDVDVGTEFADLPGSPPWARYCATIGEYLALGYIAGHPNRFMLSGIGDAGFWTLGQRGCDLQDFADGEEIMNIQGGERGAILSHRTAFTEIALTAGGDYSFTTRVINPSRGVFAPLSVVPIGPGNFVYYAQDGFFMGVAGQPIGAERVDMWFQELADSQYLNQVRGYPDPFRKIAWFQAQGVTGEKFLLGYHWQLDRWCFADNNVSEMCIMATPGIAWDGIEALFPDWDSADIPWDSALLSGGALRFAAFTTDNRLGFFTGEPRAARLTTADVQLSTNSRSFVQQARAVADCPDFTLTAITSDKHGGARTEGQPVPPYPATGVCHFRSSALLHAFRMEIPQGTDWKHAIGIDPVARPEGQR</sequence>
<dbReference type="STRING" id="69279.BG36_20835"/>
<evidence type="ECO:0000313" key="2">
    <source>
        <dbReference type="Proteomes" id="UP000019849"/>
    </source>
</evidence>
<dbReference type="RefSeq" id="WP_035024366.1">
    <property type="nucleotide sequence ID" value="NZ_KK073880.1"/>
</dbReference>
<dbReference type="AlphaFoldDB" id="A0A011TZM6"/>
<proteinExistence type="predicted"/>
<dbReference type="PATRIC" id="fig|69279.3.peg.1106"/>
<dbReference type="eggNOG" id="ENOG50308VJ">
    <property type="taxonomic scope" value="Bacteria"/>
</dbReference>
<gene>
    <name evidence="1" type="ORF">BG36_20835</name>
</gene>
<dbReference type="EMBL" id="JENY01000006">
    <property type="protein sequence ID" value="EXL09577.1"/>
    <property type="molecule type" value="Genomic_DNA"/>
</dbReference>
<dbReference type="Proteomes" id="UP000019849">
    <property type="component" value="Unassembled WGS sequence"/>
</dbReference>
<dbReference type="HOGENOM" id="CLU_043375_0_0_5"/>
<evidence type="ECO:0000313" key="1">
    <source>
        <dbReference type="EMBL" id="EXL09577.1"/>
    </source>
</evidence>
<reference evidence="1 2" key="1">
    <citation type="submission" date="2014-02" db="EMBL/GenBank/DDBJ databases">
        <title>Aquamicrobium defluvii Genome sequencing.</title>
        <authorList>
            <person name="Wang X."/>
        </authorList>
    </citation>
    <scope>NUCLEOTIDE SEQUENCE [LARGE SCALE GENOMIC DNA]</scope>
    <source>
        <strain evidence="1 2">W13Z1</strain>
    </source>
</reference>